<dbReference type="Proteomes" id="UP001472677">
    <property type="component" value="Unassembled WGS sequence"/>
</dbReference>
<feature type="region of interest" description="Disordered" evidence="3">
    <location>
        <begin position="1"/>
        <end position="62"/>
    </location>
</feature>
<gene>
    <name evidence="4" type="ORF">V6N12_035038</name>
</gene>
<reference evidence="4 5" key="1">
    <citation type="journal article" date="2024" name="G3 (Bethesda)">
        <title>Genome assembly of Hibiscus sabdariffa L. provides insights into metabolisms of medicinal natural products.</title>
        <authorList>
            <person name="Kim T."/>
        </authorList>
    </citation>
    <scope>NUCLEOTIDE SEQUENCE [LARGE SCALE GENOMIC DNA]</scope>
    <source>
        <strain evidence="4">TK-2024</strain>
        <tissue evidence="4">Old leaves</tissue>
    </source>
</reference>
<sequence length="188" mass="20677">MGEEDDVNDISGFPSFVDHHRKKNKQRIRPWTNTEDDDDETLIFSSSSSTMKDSSVTCSSSSDMVDDASSSLSSNGPLYELSELMAQLPMKRGLSKYFEGKSQSFTCLSGVENIGQFAKKERHCRKRMKLCSKSYGGGVGDCSSQRLCTLPRPAISKKVSRNSGSAALCFASCRPPLFPVQTKNFSSL</sequence>
<evidence type="ECO:0000313" key="5">
    <source>
        <dbReference type="Proteomes" id="UP001472677"/>
    </source>
</evidence>
<organism evidence="4 5">
    <name type="scientific">Hibiscus sabdariffa</name>
    <name type="common">roselle</name>
    <dbReference type="NCBI Taxonomy" id="183260"/>
    <lineage>
        <taxon>Eukaryota</taxon>
        <taxon>Viridiplantae</taxon>
        <taxon>Streptophyta</taxon>
        <taxon>Embryophyta</taxon>
        <taxon>Tracheophyta</taxon>
        <taxon>Spermatophyta</taxon>
        <taxon>Magnoliopsida</taxon>
        <taxon>eudicotyledons</taxon>
        <taxon>Gunneridae</taxon>
        <taxon>Pentapetalae</taxon>
        <taxon>rosids</taxon>
        <taxon>malvids</taxon>
        <taxon>Malvales</taxon>
        <taxon>Malvaceae</taxon>
        <taxon>Malvoideae</taxon>
        <taxon>Hibiscus</taxon>
    </lineage>
</organism>
<evidence type="ECO:0000256" key="3">
    <source>
        <dbReference type="SAM" id="MobiDB-lite"/>
    </source>
</evidence>
<evidence type="ECO:0000313" key="4">
    <source>
        <dbReference type="EMBL" id="KAK8479036.1"/>
    </source>
</evidence>
<name>A0ABR1ZF43_9ROSI</name>
<feature type="compositionally biased region" description="Low complexity" evidence="3">
    <location>
        <begin position="45"/>
        <end position="62"/>
    </location>
</feature>
<dbReference type="InterPro" id="IPR051992">
    <property type="entry name" value="OxStress_Response_Reg"/>
</dbReference>
<evidence type="ECO:0000256" key="2">
    <source>
        <dbReference type="ARBA" id="ARBA00023242"/>
    </source>
</evidence>
<proteinExistence type="predicted"/>
<comment type="caution">
    <text evidence="4">The sequence shown here is derived from an EMBL/GenBank/DDBJ whole genome shotgun (WGS) entry which is preliminary data.</text>
</comment>
<evidence type="ECO:0000256" key="1">
    <source>
        <dbReference type="ARBA" id="ARBA00004123"/>
    </source>
</evidence>
<keyword evidence="2" id="KW-0539">Nucleus</keyword>
<dbReference type="PANTHER" id="PTHR33172:SF103">
    <property type="entry name" value="PROTEIN OXIDATIVE STRESS 3"/>
    <property type="match status" value="1"/>
</dbReference>
<dbReference type="PANTHER" id="PTHR33172">
    <property type="entry name" value="OS08G0516900 PROTEIN"/>
    <property type="match status" value="1"/>
</dbReference>
<evidence type="ECO:0008006" key="6">
    <source>
        <dbReference type="Google" id="ProtNLM"/>
    </source>
</evidence>
<protein>
    <recommendedName>
        <fullName evidence="6">Oxidative stress 3</fullName>
    </recommendedName>
</protein>
<feature type="compositionally biased region" description="Basic residues" evidence="3">
    <location>
        <begin position="19"/>
        <end position="28"/>
    </location>
</feature>
<dbReference type="EMBL" id="JBBPBM010002362">
    <property type="protein sequence ID" value="KAK8479036.1"/>
    <property type="molecule type" value="Genomic_DNA"/>
</dbReference>
<keyword evidence="5" id="KW-1185">Reference proteome</keyword>
<comment type="subcellular location">
    <subcellularLocation>
        <location evidence="1">Nucleus</location>
    </subcellularLocation>
</comment>
<accession>A0ABR1ZF43</accession>